<evidence type="ECO:0000259" key="1">
    <source>
        <dbReference type="PROSITE" id="PS50994"/>
    </source>
</evidence>
<dbReference type="PANTHER" id="PTHR47515:SF1">
    <property type="entry name" value="BLR2054 PROTEIN"/>
    <property type="match status" value="1"/>
</dbReference>
<dbReference type="AlphaFoldDB" id="A0A0K2GJE3"/>
<proteinExistence type="predicted"/>
<dbReference type="GO" id="GO:0003676">
    <property type="term" value="F:nucleic acid binding"/>
    <property type="evidence" value="ECO:0007669"/>
    <property type="project" value="InterPro"/>
</dbReference>
<dbReference type="PATRIC" id="fig|42253.5.peg.4626"/>
<keyword evidence="3" id="KW-1185">Reference proteome</keyword>
<dbReference type="Proteomes" id="UP000069205">
    <property type="component" value="Chromosome"/>
</dbReference>
<evidence type="ECO:0000313" key="2">
    <source>
        <dbReference type="EMBL" id="ALA61061.1"/>
    </source>
</evidence>
<dbReference type="InterPro" id="IPR036397">
    <property type="entry name" value="RNaseH_sf"/>
</dbReference>
<dbReference type="STRING" id="42253.NITMOv2_4691"/>
<dbReference type="InterPro" id="IPR012337">
    <property type="entry name" value="RNaseH-like_sf"/>
</dbReference>
<reference evidence="2 3" key="1">
    <citation type="journal article" date="2015" name="Proc. Natl. Acad. Sci. U.S.A.">
        <title>Expanded metabolic versatility of ubiquitous nitrite-oxidizing bacteria from the genus Nitrospira.</title>
        <authorList>
            <person name="Koch H."/>
            <person name="Lucker S."/>
            <person name="Albertsen M."/>
            <person name="Kitzinger K."/>
            <person name="Herbold C."/>
            <person name="Spieck E."/>
            <person name="Nielsen P.H."/>
            <person name="Wagner M."/>
            <person name="Daims H."/>
        </authorList>
    </citation>
    <scope>NUCLEOTIDE SEQUENCE [LARGE SCALE GENOMIC DNA]</scope>
    <source>
        <strain evidence="2 3">NSP M-1</strain>
    </source>
</reference>
<dbReference type="KEGG" id="nmv:NITMOv2_4691"/>
<dbReference type="PROSITE" id="PS50994">
    <property type="entry name" value="INTEGRASE"/>
    <property type="match status" value="1"/>
</dbReference>
<accession>A0A0K2GJE3</accession>
<organism evidence="2 3">
    <name type="scientific">Nitrospira moscoviensis</name>
    <dbReference type="NCBI Taxonomy" id="42253"/>
    <lineage>
        <taxon>Bacteria</taxon>
        <taxon>Pseudomonadati</taxon>
        <taxon>Nitrospirota</taxon>
        <taxon>Nitrospiria</taxon>
        <taxon>Nitrospirales</taxon>
        <taxon>Nitrospiraceae</taxon>
        <taxon>Nitrospira</taxon>
    </lineage>
</organism>
<protein>
    <recommendedName>
        <fullName evidence="1">Integrase catalytic domain-containing protein</fullName>
    </recommendedName>
</protein>
<dbReference type="GO" id="GO:0015074">
    <property type="term" value="P:DNA integration"/>
    <property type="evidence" value="ECO:0007669"/>
    <property type="project" value="InterPro"/>
</dbReference>
<dbReference type="EMBL" id="CP011801">
    <property type="protein sequence ID" value="ALA61061.1"/>
    <property type="molecule type" value="Genomic_DNA"/>
</dbReference>
<evidence type="ECO:0000313" key="3">
    <source>
        <dbReference type="Proteomes" id="UP000069205"/>
    </source>
</evidence>
<gene>
    <name evidence="2" type="ORF">NITMOv2_4691</name>
</gene>
<dbReference type="SUPFAM" id="SSF53098">
    <property type="entry name" value="Ribonuclease H-like"/>
    <property type="match status" value="1"/>
</dbReference>
<name>A0A0K2GJE3_NITMO</name>
<sequence length="123" mass="14012">MQVLDRVMSQGLSPRSITVDHGTEFQSRALEDWAYRRGVQLDFIRPGKPVENAFIESFNGRLRDECLNVHQFASLAEAQAIIEAWRMDHNHHRLHSSLGHLTSNEFLAQRQGQSIVEKVVCSG</sequence>
<dbReference type="Gene3D" id="3.30.420.10">
    <property type="entry name" value="Ribonuclease H-like superfamily/Ribonuclease H"/>
    <property type="match status" value="1"/>
</dbReference>
<feature type="domain" description="Integrase catalytic" evidence="1">
    <location>
        <begin position="1"/>
        <end position="110"/>
    </location>
</feature>
<dbReference type="Pfam" id="PF13683">
    <property type="entry name" value="rve_3"/>
    <property type="match status" value="1"/>
</dbReference>
<dbReference type="PANTHER" id="PTHR47515">
    <property type="entry name" value="LOW CALCIUM RESPONSE LOCUS PROTEIN T"/>
    <property type="match status" value="1"/>
</dbReference>
<dbReference type="InterPro" id="IPR001584">
    <property type="entry name" value="Integrase_cat-core"/>
</dbReference>